<name>A0AAV9PXN7_9PEZI</name>
<dbReference type="Proteomes" id="UP001345827">
    <property type="component" value="Unassembled WGS sequence"/>
</dbReference>
<protein>
    <submittedName>
        <fullName evidence="2">Uncharacterized protein</fullName>
    </submittedName>
</protein>
<evidence type="ECO:0000313" key="2">
    <source>
        <dbReference type="EMBL" id="KAK5529774.1"/>
    </source>
</evidence>
<accession>A0AAV9PXN7</accession>
<feature type="region of interest" description="Disordered" evidence="1">
    <location>
        <begin position="1"/>
        <end position="141"/>
    </location>
</feature>
<dbReference type="AlphaFoldDB" id="A0AAV9PXN7"/>
<feature type="compositionally biased region" description="Low complexity" evidence="1">
    <location>
        <begin position="19"/>
        <end position="43"/>
    </location>
</feature>
<feature type="compositionally biased region" description="Basic and acidic residues" evidence="1">
    <location>
        <begin position="67"/>
        <end position="80"/>
    </location>
</feature>
<reference evidence="2 3" key="1">
    <citation type="submission" date="2023-06" db="EMBL/GenBank/DDBJ databases">
        <title>Black Yeasts Isolated from many extreme environments.</title>
        <authorList>
            <person name="Coleine C."/>
            <person name="Stajich J.E."/>
            <person name="Selbmann L."/>
        </authorList>
    </citation>
    <scope>NUCLEOTIDE SEQUENCE [LARGE SCALE GENOMIC DNA]</scope>
    <source>
        <strain evidence="2 3">CCFEE 5887</strain>
    </source>
</reference>
<evidence type="ECO:0000256" key="1">
    <source>
        <dbReference type="SAM" id="MobiDB-lite"/>
    </source>
</evidence>
<dbReference type="EMBL" id="JAXLQG010000021">
    <property type="protein sequence ID" value="KAK5529774.1"/>
    <property type="molecule type" value="Genomic_DNA"/>
</dbReference>
<proteinExistence type="predicted"/>
<sequence length="141" mass="15036">MPRLPCTLVSVSRTARFVSSTSTRTPPPSSSLSSAASPAASPATRRHLSSTSFSLAKAPDSTPGWEGRSKEDHAVNRSPHDPQSANAQSGMKDHEQLKEGSQAISRKDEGNNNKRAKEDHPEAPEPVIGMNEERGGVSHLT</sequence>
<feature type="compositionally biased region" description="Basic and acidic residues" evidence="1">
    <location>
        <begin position="131"/>
        <end position="141"/>
    </location>
</feature>
<gene>
    <name evidence="2" type="ORF">LTR25_009553</name>
</gene>
<feature type="compositionally biased region" description="Basic and acidic residues" evidence="1">
    <location>
        <begin position="105"/>
        <end position="123"/>
    </location>
</feature>
<comment type="caution">
    <text evidence="2">The sequence shown here is derived from an EMBL/GenBank/DDBJ whole genome shotgun (WGS) entry which is preliminary data.</text>
</comment>
<evidence type="ECO:0000313" key="3">
    <source>
        <dbReference type="Proteomes" id="UP001345827"/>
    </source>
</evidence>
<organism evidence="2 3">
    <name type="scientific">Vermiconidia calcicola</name>
    <dbReference type="NCBI Taxonomy" id="1690605"/>
    <lineage>
        <taxon>Eukaryota</taxon>
        <taxon>Fungi</taxon>
        <taxon>Dikarya</taxon>
        <taxon>Ascomycota</taxon>
        <taxon>Pezizomycotina</taxon>
        <taxon>Dothideomycetes</taxon>
        <taxon>Dothideomycetidae</taxon>
        <taxon>Mycosphaerellales</taxon>
        <taxon>Extremaceae</taxon>
        <taxon>Vermiconidia</taxon>
    </lineage>
</organism>
<keyword evidence="3" id="KW-1185">Reference proteome</keyword>